<reference evidence="1" key="1">
    <citation type="submission" date="2021-06" db="EMBL/GenBank/DDBJ databases">
        <authorList>
            <person name="Kallberg Y."/>
            <person name="Tangrot J."/>
            <person name="Rosling A."/>
        </authorList>
    </citation>
    <scope>NUCLEOTIDE SEQUENCE</scope>
    <source>
        <strain evidence="1">28 12/20/2015</strain>
    </source>
</reference>
<feature type="non-terminal residue" evidence="1">
    <location>
        <position position="42"/>
    </location>
</feature>
<proteinExistence type="predicted"/>
<comment type="caution">
    <text evidence="1">The sequence shown here is derived from an EMBL/GenBank/DDBJ whole genome shotgun (WGS) entry which is preliminary data.</text>
</comment>
<name>A0ACA9Q6D7_9GLOM</name>
<organism evidence="1 2">
    <name type="scientific">Cetraspora pellucida</name>
    <dbReference type="NCBI Taxonomy" id="1433469"/>
    <lineage>
        <taxon>Eukaryota</taxon>
        <taxon>Fungi</taxon>
        <taxon>Fungi incertae sedis</taxon>
        <taxon>Mucoromycota</taxon>
        <taxon>Glomeromycotina</taxon>
        <taxon>Glomeromycetes</taxon>
        <taxon>Diversisporales</taxon>
        <taxon>Gigasporaceae</taxon>
        <taxon>Cetraspora</taxon>
    </lineage>
</organism>
<dbReference type="Proteomes" id="UP000789366">
    <property type="component" value="Unassembled WGS sequence"/>
</dbReference>
<protein>
    <submittedName>
        <fullName evidence="1">10083_t:CDS:1</fullName>
    </submittedName>
</protein>
<dbReference type="EMBL" id="CAJVPW010036829">
    <property type="protein sequence ID" value="CAG8738543.1"/>
    <property type="molecule type" value="Genomic_DNA"/>
</dbReference>
<feature type="non-terminal residue" evidence="1">
    <location>
        <position position="1"/>
    </location>
</feature>
<evidence type="ECO:0000313" key="1">
    <source>
        <dbReference type="EMBL" id="CAG8738543.1"/>
    </source>
</evidence>
<keyword evidence="2" id="KW-1185">Reference proteome</keyword>
<sequence>GINRHIQSLLESLNKLENIKIEREDPDSITEEDKDNNKESAN</sequence>
<accession>A0ACA9Q6D7</accession>
<gene>
    <name evidence="1" type="ORF">SPELUC_LOCUS13619</name>
</gene>
<evidence type="ECO:0000313" key="2">
    <source>
        <dbReference type="Proteomes" id="UP000789366"/>
    </source>
</evidence>